<dbReference type="AlphaFoldDB" id="L8GCW3"/>
<reference evidence="3 4" key="1">
    <citation type="journal article" date="2013" name="Genome Biol.">
        <title>Genome of Acanthamoeba castellanii highlights extensive lateral gene transfer and early evolution of tyrosine kinase signaling.</title>
        <authorList>
            <person name="Clarke M."/>
            <person name="Lohan A.J."/>
            <person name="Liu B."/>
            <person name="Lagkouvardos I."/>
            <person name="Roy S."/>
            <person name="Zafar N."/>
            <person name="Bertelli C."/>
            <person name="Schilde C."/>
            <person name="Kianianmomeni A."/>
            <person name="Burglin T.R."/>
            <person name="Frech C."/>
            <person name="Turcotte B."/>
            <person name="Kopec K.O."/>
            <person name="Synnott J.M."/>
            <person name="Choo C."/>
            <person name="Paponov I."/>
            <person name="Finkler A."/>
            <person name="Soon Heng Tan C."/>
            <person name="Hutchins A.P."/>
            <person name="Weinmeier T."/>
            <person name="Rattei T."/>
            <person name="Chu J.S."/>
            <person name="Gimenez G."/>
            <person name="Irimia M."/>
            <person name="Rigden D.J."/>
            <person name="Fitzpatrick D.A."/>
            <person name="Lorenzo-Morales J."/>
            <person name="Bateman A."/>
            <person name="Chiu C.H."/>
            <person name="Tang P."/>
            <person name="Hegemann P."/>
            <person name="Fromm H."/>
            <person name="Raoult D."/>
            <person name="Greub G."/>
            <person name="Miranda-Saavedra D."/>
            <person name="Chen N."/>
            <person name="Nash P."/>
            <person name="Ginger M.L."/>
            <person name="Horn M."/>
            <person name="Schaap P."/>
            <person name="Caler L."/>
            <person name="Loftus B."/>
        </authorList>
    </citation>
    <scope>NUCLEOTIDE SEQUENCE [LARGE SCALE GENOMIC DNA]</scope>
    <source>
        <strain evidence="3 4">Neff</strain>
    </source>
</reference>
<proteinExistence type="predicted"/>
<evidence type="ECO:0000313" key="4">
    <source>
        <dbReference type="Proteomes" id="UP000011083"/>
    </source>
</evidence>
<dbReference type="EMBL" id="KB008166">
    <property type="protein sequence ID" value="ELR11005.1"/>
    <property type="molecule type" value="Genomic_DNA"/>
</dbReference>
<feature type="compositionally biased region" description="Pro residues" evidence="2">
    <location>
        <begin position="67"/>
        <end position="79"/>
    </location>
</feature>
<evidence type="ECO:0008006" key="5">
    <source>
        <dbReference type="Google" id="ProtNLM"/>
    </source>
</evidence>
<feature type="compositionally biased region" description="Pro residues" evidence="2">
    <location>
        <begin position="203"/>
        <end position="213"/>
    </location>
</feature>
<name>L8GCW3_ACACF</name>
<feature type="region of interest" description="Disordered" evidence="2">
    <location>
        <begin position="392"/>
        <end position="421"/>
    </location>
</feature>
<protein>
    <recommendedName>
        <fullName evidence="5">PAS domain-containing protein</fullName>
    </recommendedName>
</protein>
<sequence length="444" mass="48514">MARAEPCERCVRLNMAGQCFWPTPAKRGRPPRHPHPTTAQPTVQILPAAPLDAGGGGAGDHVYAASVPPPQPRPPPEPEAAPMTRPTTTKKRRHQGGDEQGDGASAAADLGGATTALLVNTIVGLKADMRAMTAKMKKMEKKLKKKKKQDNNNNNNNIDVVVVELQRRVEQLEEDNVQLRIQLAHVAASRYGMAATNAGFFAAPPPPPPPPPSSSSFSCQQRLRVGDNGQPGPEMLWCFPFLQHYDIPADRFVVDDIQKAIVVMAHPQGTERHIAFANHQFCGIVGFSMVELLGRQILGVSSLHEKHKLHHALQTRGQMGYSESTPCFLQLECKGTHFAKVASRAQFFFGADAQLQYSVLCVDQVLGVDLRHARRRRRSGRWCLALRHDRNDDDGTSSSLTPPSVSPAASEGLCDEDDYSFGDFISSPSAIWAVPEAMPPNRQT</sequence>
<dbReference type="GeneID" id="14911425"/>
<feature type="region of interest" description="Disordered" evidence="2">
    <location>
        <begin position="201"/>
        <end position="220"/>
    </location>
</feature>
<dbReference type="KEGG" id="acan:ACA1_317290"/>
<feature type="compositionally biased region" description="Low complexity" evidence="2">
    <location>
        <begin position="396"/>
        <end position="410"/>
    </location>
</feature>
<feature type="region of interest" description="Disordered" evidence="2">
    <location>
        <begin position="20"/>
        <end position="107"/>
    </location>
</feature>
<accession>L8GCW3</accession>
<keyword evidence="4" id="KW-1185">Reference proteome</keyword>
<evidence type="ECO:0000313" key="3">
    <source>
        <dbReference type="EMBL" id="ELR11005.1"/>
    </source>
</evidence>
<keyword evidence="1" id="KW-0175">Coiled coil</keyword>
<evidence type="ECO:0000256" key="2">
    <source>
        <dbReference type="SAM" id="MobiDB-lite"/>
    </source>
</evidence>
<evidence type="ECO:0000256" key="1">
    <source>
        <dbReference type="SAM" id="Coils"/>
    </source>
</evidence>
<dbReference type="Proteomes" id="UP000011083">
    <property type="component" value="Unassembled WGS sequence"/>
</dbReference>
<dbReference type="VEuPathDB" id="AmoebaDB:ACA1_317290"/>
<dbReference type="RefSeq" id="XP_004333018.1">
    <property type="nucleotide sequence ID" value="XM_004332970.1"/>
</dbReference>
<feature type="compositionally biased region" description="Basic residues" evidence="2">
    <location>
        <begin position="26"/>
        <end position="35"/>
    </location>
</feature>
<feature type="coiled-coil region" evidence="1">
    <location>
        <begin position="122"/>
        <end position="189"/>
    </location>
</feature>
<organism evidence="3 4">
    <name type="scientific">Acanthamoeba castellanii (strain ATCC 30010 / Neff)</name>
    <dbReference type="NCBI Taxonomy" id="1257118"/>
    <lineage>
        <taxon>Eukaryota</taxon>
        <taxon>Amoebozoa</taxon>
        <taxon>Discosea</taxon>
        <taxon>Longamoebia</taxon>
        <taxon>Centramoebida</taxon>
        <taxon>Acanthamoebidae</taxon>
        <taxon>Acanthamoeba</taxon>
    </lineage>
</organism>
<gene>
    <name evidence="3" type="ORF">ACA1_317290</name>
</gene>